<dbReference type="InterPro" id="IPR011010">
    <property type="entry name" value="DNA_brk_join_enz"/>
</dbReference>
<dbReference type="RefSeq" id="WP_032961170.1">
    <property type="nucleotide sequence ID" value="NZ_JBFCWN010000003.1"/>
</dbReference>
<evidence type="ECO:0000313" key="6">
    <source>
        <dbReference type="EMBL" id="EKT4440964.1"/>
    </source>
</evidence>
<gene>
    <name evidence="6" type="ORF">QEK83_001611</name>
</gene>
<evidence type="ECO:0000313" key="7">
    <source>
        <dbReference type="Proteomes" id="UP001214521"/>
    </source>
</evidence>
<dbReference type="GO" id="GO:0006310">
    <property type="term" value="P:DNA recombination"/>
    <property type="evidence" value="ECO:0007669"/>
    <property type="project" value="UniProtKB-KW"/>
</dbReference>
<dbReference type="InterPro" id="IPR050090">
    <property type="entry name" value="Tyrosine_recombinase_XerCD"/>
</dbReference>
<dbReference type="InterPro" id="IPR010998">
    <property type="entry name" value="Integrase_recombinase_N"/>
</dbReference>
<keyword evidence="2" id="KW-0229">DNA integration</keyword>
<dbReference type="Gene3D" id="1.10.443.10">
    <property type="entry name" value="Intergrase catalytic core"/>
    <property type="match status" value="1"/>
</dbReference>
<keyword evidence="4" id="KW-0233">DNA recombination</keyword>
<dbReference type="SUPFAM" id="SSF56349">
    <property type="entry name" value="DNA breaking-rejoining enzymes"/>
    <property type="match status" value="1"/>
</dbReference>
<feature type="domain" description="Tyr recombinase" evidence="5">
    <location>
        <begin position="215"/>
        <end position="431"/>
    </location>
</feature>
<evidence type="ECO:0000256" key="1">
    <source>
        <dbReference type="ARBA" id="ARBA00008857"/>
    </source>
</evidence>
<evidence type="ECO:0000256" key="4">
    <source>
        <dbReference type="ARBA" id="ARBA00023172"/>
    </source>
</evidence>
<dbReference type="Pfam" id="PF00589">
    <property type="entry name" value="Phage_integrase"/>
    <property type="match status" value="1"/>
</dbReference>
<sequence length="463" mass="51590">MPSDLPHFNPETPLSAKDSLQISSIKLGKLELRDVVVNSRQAGIQLYEILQLTIQQIENSRRRRNSTRFPDTLPIASPSRRLSEEVADYLADMTRRALQDTTIKAAARSLKILQMTCGDIPVSMIDHRHIHQMWNLLRSSPPNLTTDPTLQCMTVDALIALGKKLNVPAPAVATLELHRRMLTTFFQALVNTKAIPHSPMAAFRPVKASLLESGKSAERLLSTADVQRIFNPDTFTPWASKFPHRWWATMIGLFTGARVNEVAQLKVADIIQDQGTWCIAIRMTKDADLAKSDGQQTRQRLKGKSAIRTIPVHPALLNAGLLDFVADVRACGHPRLFPQLSAGLNKSTGKTNARYSQALVIQLSNYFKDLGFPKGVGFHGFRHTLATELEAAGVNEEDIALITGHSISKKVPVLHSNYIHRSPKLVRERQIAALAKYNPSVVLPVYQRGQFKEKLGKEAKMYP</sequence>
<dbReference type="PANTHER" id="PTHR30349">
    <property type="entry name" value="PHAGE INTEGRASE-RELATED"/>
    <property type="match status" value="1"/>
</dbReference>
<dbReference type="EMBL" id="ABLOMU010000012">
    <property type="protein sequence ID" value="EKT4440964.1"/>
    <property type="molecule type" value="Genomic_DNA"/>
</dbReference>
<dbReference type="Proteomes" id="UP001214521">
    <property type="component" value="Unassembled WGS sequence"/>
</dbReference>
<accession>A0AAI9CA77</accession>
<protein>
    <submittedName>
        <fullName evidence="6">Site-specific integrase</fullName>
    </submittedName>
</protein>
<dbReference type="AlphaFoldDB" id="A0AAI9CA77"/>
<dbReference type="PROSITE" id="PS51898">
    <property type="entry name" value="TYR_RECOMBINASE"/>
    <property type="match status" value="1"/>
</dbReference>
<dbReference type="GO" id="GO:0003677">
    <property type="term" value="F:DNA binding"/>
    <property type="evidence" value="ECO:0007669"/>
    <property type="project" value="UniProtKB-KW"/>
</dbReference>
<evidence type="ECO:0000256" key="2">
    <source>
        <dbReference type="ARBA" id="ARBA00022908"/>
    </source>
</evidence>
<keyword evidence="3" id="KW-0238">DNA-binding</keyword>
<comment type="caution">
    <text evidence="6">The sequence shown here is derived from an EMBL/GenBank/DDBJ whole genome shotgun (WGS) entry which is preliminary data.</text>
</comment>
<dbReference type="GO" id="GO:0015074">
    <property type="term" value="P:DNA integration"/>
    <property type="evidence" value="ECO:0007669"/>
    <property type="project" value="UniProtKB-KW"/>
</dbReference>
<dbReference type="CDD" id="cd01184">
    <property type="entry name" value="INT_C_like_1"/>
    <property type="match status" value="1"/>
</dbReference>
<dbReference type="PANTHER" id="PTHR30349:SF64">
    <property type="entry name" value="PROPHAGE INTEGRASE INTD-RELATED"/>
    <property type="match status" value="1"/>
</dbReference>
<reference evidence="6" key="1">
    <citation type="submission" date="2022-07" db="EMBL/GenBank/DDBJ databases">
        <authorList>
            <consortium name="Clinical and Environmental Microbiology Branch: Whole genome sequencing antimicrobial resistance pathogens in the healthcare setting"/>
        </authorList>
    </citation>
    <scope>NUCLEOTIDE SEQUENCE</scope>
    <source>
        <strain evidence="6">Stenotrophomonas_maltophilia_2021CK-00905</strain>
    </source>
</reference>
<organism evidence="6 7">
    <name type="scientific">Stenotrophomonas maltophilia</name>
    <name type="common">Pseudomonas maltophilia</name>
    <name type="synonym">Xanthomonas maltophilia</name>
    <dbReference type="NCBI Taxonomy" id="40324"/>
    <lineage>
        <taxon>Bacteria</taxon>
        <taxon>Pseudomonadati</taxon>
        <taxon>Pseudomonadota</taxon>
        <taxon>Gammaproteobacteria</taxon>
        <taxon>Lysobacterales</taxon>
        <taxon>Lysobacteraceae</taxon>
        <taxon>Stenotrophomonas</taxon>
        <taxon>Stenotrophomonas maltophilia group</taxon>
    </lineage>
</organism>
<proteinExistence type="inferred from homology"/>
<dbReference type="InterPro" id="IPR013762">
    <property type="entry name" value="Integrase-like_cat_sf"/>
</dbReference>
<dbReference type="Gene3D" id="1.10.150.130">
    <property type="match status" value="1"/>
</dbReference>
<evidence type="ECO:0000256" key="3">
    <source>
        <dbReference type="ARBA" id="ARBA00023125"/>
    </source>
</evidence>
<evidence type="ECO:0000259" key="5">
    <source>
        <dbReference type="PROSITE" id="PS51898"/>
    </source>
</evidence>
<dbReference type="InterPro" id="IPR002104">
    <property type="entry name" value="Integrase_catalytic"/>
</dbReference>
<comment type="similarity">
    <text evidence="1">Belongs to the 'phage' integrase family.</text>
</comment>
<name>A0AAI9CA77_STEMA</name>